<proteinExistence type="predicted"/>
<organism evidence="1 2">
    <name type="scientific">Dreissena polymorpha</name>
    <name type="common">Zebra mussel</name>
    <name type="synonym">Mytilus polymorpha</name>
    <dbReference type="NCBI Taxonomy" id="45954"/>
    <lineage>
        <taxon>Eukaryota</taxon>
        <taxon>Metazoa</taxon>
        <taxon>Spiralia</taxon>
        <taxon>Lophotrochozoa</taxon>
        <taxon>Mollusca</taxon>
        <taxon>Bivalvia</taxon>
        <taxon>Autobranchia</taxon>
        <taxon>Heteroconchia</taxon>
        <taxon>Euheterodonta</taxon>
        <taxon>Imparidentia</taxon>
        <taxon>Neoheterodontei</taxon>
        <taxon>Myida</taxon>
        <taxon>Dreissenoidea</taxon>
        <taxon>Dreissenidae</taxon>
        <taxon>Dreissena</taxon>
    </lineage>
</organism>
<comment type="caution">
    <text evidence="1">The sequence shown here is derived from an EMBL/GenBank/DDBJ whole genome shotgun (WGS) entry which is preliminary data.</text>
</comment>
<gene>
    <name evidence="1" type="ORF">DPMN_033930</name>
</gene>
<dbReference type="Proteomes" id="UP000828390">
    <property type="component" value="Unassembled WGS sequence"/>
</dbReference>
<accession>A0A9D4M4P9</accession>
<evidence type="ECO:0000313" key="2">
    <source>
        <dbReference type="Proteomes" id="UP000828390"/>
    </source>
</evidence>
<dbReference type="AlphaFoldDB" id="A0A9D4M4P9"/>
<protein>
    <submittedName>
        <fullName evidence="1">Uncharacterized protein</fullName>
    </submittedName>
</protein>
<dbReference type="EMBL" id="JAIWYP010000002">
    <property type="protein sequence ID" value="KAH3870740.1"/>
    <property type="molecule type" value="Genomic_DNA"/>
</dbReference>
<sequence length="105" mass="12034">MKKYTRYSLTIIPGCKWPLNSQCIHRGSYQVYNSVIHGLNKDTMTVFSHLSSDHQPISMDSSMTLINVINDEKARHILRLFVLSAALVLVEPCSRRTNMIPNWTV</sequence>
<name>A0A9D4M4P9_DREPO</name>
<reference evidence="1" key="2">
    <citation type="submission" date="2020-11" db="EMBL/GenBank/DDBJ databases">
        <authorList>
            <person name="McCartney M.A."/>
            <person name="Auch B."/>
            <person name="Kono T."/>
            <person name="Mallez S."/>
            <person name="Becker A."/>
            <person name="Gohl D.M."/>
            <person name="Silverstein K.A.T."/>
            <person name="Koren S."/>
            <person name="Bechman K.B."/>
            <person name="Herman A."/>
            <person name="Abrahante J.E."/>
            <person name="Garbe J."/>
        </authorList>
    </citation>
    <scope>NUCLEOTIDE SEQUENCE</scope>
    <source>
        <strain evidence="1">Duluth1</strain>
        <tissue evidence="1">Whole animal</tissue>
    </source>
</reference>
<keyword evidence="2" id="KW-1185">Reference proteome</keyword>
<evidence type="ECO:0000313" key="1">
    <source>
        <dbReference type="EMBL" id="KAH3870740.1"/>
    </source>
</evidence>
<reference evidence="1" key="1">
    <citation type="journal article" date="2019" name="bioRxiv">
        <title>The Genome of the Zebra Mussel, Dreissena polymorpha: A Resource for Invasive Species Research.</title>
        <authorList>
            <person name="McCartney M.A."/>
            <person name="Auch B."/>
            <person name="Kono T."/>
            <person name="Mallez S."/>
            <person name="Zhang Y."/>
            <person name="Obille A."/>
            <person name="Becker A."/>
            <person name="Abrahante J.E."/>
            <person name="Garbe J."/>
            <person name="Badalamenti J.P."/>
            <person name="Herman A."/>
            <person name="Mangelson H."/>
            <person name="Liachko I."/>
            <person name="Sullivan S."/>
            <person name="Sone E.D."/>
            <person name="Koren S."/>
            <person name="Silverstein K.A.T."/>
            <person name="Beckman K.B."/>
            <person name="Gohl D.M."/>
        </authorList>
    </citation>
    <scope>NUCLEOTIDE SEQUENCE</scope>
    <source>
        <strain evidence="1">Duluth1</strain>
        <tissue evidence="1">Whole animal</tissue>
    </source>
</reference>